<keyword evidence="1" id="KW-0812">Transmembrane</keyword>
<keyword evidence="3" id="KW-1185">Reference proteome</keyword>
<proteinExistence type="predicted"/>
<feature type="transmembrane region" description="Helical" evidence="1">
    <location>
        <begin position="6"/>
        <end position="22"/>
    </location>
</feature>
<dbReference type="EMBL" id="JBHUPG010000033">
    <property type="protein sequence ID" value="MFD2913627.1"/>
    <property type="molecule type" value="Genomic_DNA"/>
</dbReference>
<evidence type="ECO:0000313" key="2">
    <source>
        <dbReference type="EMBL" id="MFD2913627.1"/>
    </source>
</evidence>
<feature type="transmembrane region" description="Helical" evidence="1">
    <location>
        <begin position="34"/>
        <end position="51"/>
    </location>
</feature>
<feature type="transmembrane region" description="Helical" evidence="1">
    <location>
        <begin position="86"/>
        <end position="105"/>
    </location>
</feature>
<comment type="caution">
    <text evidence="2">The sequence shown here is derived from an EMBL/GenBank/DDBJ whole genome shotgun (WGS) entry which is preliminary data.</text>
</comment>
<feature type="transmembrane region" description="Helical" evidence="1">
    <location>
        <begin position="57"/>
        <end position="79"/>
    </location>
</feature>
<protein>
    <submittedName>
        <fullName evidence="2">Uncharacterized protein</fullName>
    </submittedName>
</protein>
<evidence type="ECO:0000313" key="3">
    <source>
        <dbReference type="Proteomes" id="UP001597561"/>
    </source>
</evidence>
<gene>
    <name evidence="2" type="ORF">ACFS5P_17190</name>
</gene>
<sequence>MAILLFLHFMIIAVFLIRFFALRDQTGFHLGMNITMITGGFTGLITGAVLIDYFPFYFIAMTILSAVTGACVGAVNGLFYDSQSALTGLSNGLMMGLMGPMLGAAGDFSMIAVVLEAACIILMIFALSAVPKS</sequence>
<reference evidence="3" key="1">
    <citation type="journal article" date="2019" name="Int. J. Syst. Evol. Microbiol.">
        <title>The Global Catalogue of Microorganisms (GCM) 10K type strain sequencing project: providing services to taxonomists for standard genome sequencing and annotation.</title>
        <authorList>
            <consortium name="The Broad Institute Genomics Platform"/>
            <consortium name="The Broad Institute Genome Sequencing Center for Infectious Disease"/>
            <person name="Wu L."/>
            <person name="Ma J."/>
        </authorList>
    </citation>
    <scope>NUCLEOTIDE SEQUENCE [LARGE SCALE GENOMIC DNA]</scope>
    <source>
        <strain evidence="3">KCTC 13528</strain>
    </source>
</reference>
<keyword evidence="1" id="KW-1133">Transmembrane helix</keyword>
<keyword evidence="1" id="KW-0472">Membrane</keyword>
<organism evidence="2 3">
    <name type="scientific">Jeotgalibacillus terrae</name>
    <dbReference type="NCBI Taxonomy" id="587735"/>
    <lineage>
        <taxon>Bacteria</taxon>
        <taxon>Bacillati</taxon>
        <taxon>Bacillota</taxon>
        <taxon>Bacilli</taxon>
        <taxon>Bacillales</taxon>
        <taxon>Caryophanaceae</taxon>
        <taxon>Jeotgalibacillus</taxon>
    </lineage>
</organism>
<dbReference type="Proteomes" id="UP001597561">
    <property type="component" value="Unassembled WGS sequence"/>
</dbReference>
<feature type="transmembrane region" description="Helical" evidence="1">
    <location>
        <begin position="111"/>
        <end position="130"/>
    </location>
</feature>
<dbReference type="RefSeq" id="WP_204730516.1">
    <property type="nucleotide sequence ID" value="NZ_JAFBDK010000018.1"/>
</dbReference>
<evidence type="ECO:0000256" key="1">
    <source>
        <dbReference type="SAM" id="Phobius"/>
    </source>
</evidence>
<accession>A0ABW5ZL98</accession>
<name>A0ABW5ZL98_9BACL</name>